<gene>
    <name evidence="1" type="ORF">TTHERM_00188430</name>
</gene>
<accession>I7M1F9</accession>
<dbReference type="HOGENOM" id="CLU_3110610_0_0_1"/>
<dbReference type="KEGG" id="tet:TTHERM_00188430"/>
<dbReference type="Proteomes" id="UP000009168">
    <property type="component" value="Unassembled WGS sequence"/>
</dbReference>
<evidence type="ECO:0000313" key="2">
    <source>
        <dbReference type="Proteomes" id="UP000009168"/>
    </source>
</evidence>
<dbReference type="InParanoid" id="I7M1F9"/>
<name>I7M1F9_TETTS</name>
<reference evidence="2" key="1">
    <citation type="journal article" date="2006" name="PLoS Biol.">
        <title>Macronuclear genome sequence of the ciliate Tetrahymena thermophila, a model eukaryote.</title>
        <authorList>
            <person name="Eisen J.A."/>
            <person name="Coyne R.S."/>
            <person name="Wu M."/>
            <person name="Wu D."/>
            <person name="Thiagarajan M."/>
            <person name="Wortman J.R."/>
            <person name="Badger J.H."/>
            <person name="Ren Q."/>
            <person name="Amedeo P."/>
            <person name="Jones K.M."/>
            <person name="Tallon L.J."/>
            <person name="Delcher A.L."/>
            <person name="Salzberg S.L."/>
            <person name="Silva J.C."/>
            <person name="Haas B.J."/>
            <person name="Majoros W.H."/>
            <person name="Farzad M."/>
            <person name="Carlton J.M."/>
            <person name="Smith R.K. Jr."/>
            <person name="Garg J."/>
            <person name="Pearlman R.E."/>
            <person name="Karrer K.M."/>
            <person name="Sun L."/>
            <person name="Manning G."/>
            <person name="Elde N.C."/>
            <person name="Turkewitz A.P."/>
            <person name="Asai D.J."/>
            <person name="Wilkes D.E."/>
            <person name="Wang Y."/>
            <person name="Cai H."/>
            <person name="Collins K."/>
            <person name="Stewart B.A."/>
            <person name="Lee S.R."/>
            <person name="Wilamowska K."/>
            <person name="Weinberg Z."/>
            <person name="Ruzzo W.L."/>
            <person name="Wloga D."/>
            <person name="Gaertig J."/>
            <person name="Frankel J."/>
            <person name="Tsao C.-C."/>
            <person name="Gorovsky M.A."/>
            <person name="Keeling P.J."/>
            <person name="Waller R.F."/>
            <person name="Patron N.J."/>
            <person name="Cherry J.M."/>
            <person name="Stover N.A."/>
            <person name="Krieger C.J."/>
            <person name="del Toro C."/>
            <person name="Ryder H.F."/>
            <person name="Williamson S.C."/>
            <person name="Barbeau R.A."/>
            <person name="Hamilton E.P."/>
            <person name="Orias E."/>
        </authorList>
    </citation>
    <scope>NUCLEOTIDE SEQUENCE [LARGE SCALE GENOMIC DNA]</scope>
    <source>
        <strain evidence="2">SB210</strain>
    </source>
</reference>
<dbReference type="RefSeq" id="XP_001016519.1">
    <property type="nucleotide sequence ID" value="XM_001016519.1"/>
</dbReference>
<dbReference type="EMBL" id="GG662693">
    <property type="protein sequence ID" value="EAR96274.1"/>
    <property type="molecule type" value="Genomic_DNA"/>
</dbReference>
<dbReference type="AlphaFoldDB" id="I7M1F9"/>
<protein>
    <submittedName>
        <fullName evidence="1">Uncharacterized protein</fullName>
    </submittedName>
</protein>
<sequence>MQQKANKNQQVHSLKRKTKFDLFEICKHDYKFYFNLNQLKSIFLTKQANKN</sequence>
<keyword evidence="2" id="KW-1185">Reference proteome</keyword>
<organism evidence="1 2">
    <name type="scientific">Tetrahymena thermophila (strain SB210)</name>
    <dbReference type="NCBI Taxonomy" id="312017"/>
    <lineage>
        <taxon>Eukaryota</taxon>
        <taxon>Sar</taxon>
        <taxon>Alveolata</taxon>
        <taxon>Ciliophora</taxon>
        <taxon>Intramacronucleata</taxon>
        <taxon>Oligohymenophorea</taxon>
        <taxon>Hymenostomatida</taxon>
        <taxon>Tetrahymenina</taxon>
        <taxon>Tetrahymenidae</taxon>
        <taxon>Tetrahymena</taxon>
    </lineage>
</organism>
<evidence type="ECO:0000313" key="1">
    <source>
        <dbReference type="EMBL" id="EAR96274.1"/>
    </source>
</evidence>
<proteinExistence type="predicted"/>
<dbReference type="GeneID" id="7831352"/>